<evidence type="ECO:0000256" key="1">
    <source>
        <dbReference type="ARBA" id="ARBA00010088"/>
    </source>
</evidence>
<dbReference type="Proteomes" id="UP000298438">
    <property type="component" value="Unassembled WGS sequence"/>
</dbReference>
<dbReference type="OrthoDB" id="9796770at2"/>
<dbReference type="Gene3D" id="3.40.50.1820">
    <property type="entry name" value="alpha/beta hydrolase"/>
    <property type="match status" value="1"/>
</dbReference>
<dbReference type="PANTHER" id="PTHR43798:SF33">
    <property type="entry name" value="HYDROLASE, PUTATIVE (AFU_ORTHOLOGUE AFUA_2G14860)-RELATED"/>
    <property type="match status" value="1"/>
</dbReference>
<dbReference type="InterPro" id="IPR029058">
    <property type="entry name" value="AB_hydrolase_fold"/>
</dbReference>
<dbReference type="PROSITE" id="PS51257">
    <property type="entry name" value="PROKAR_LIPOPROTEIN"/>
    <property type="match status" value="1"/>
</dbReference>
<keyword evidence="2 4" id="KW-0378">Hydrolase</keyword>
<dbReference type="PRINTS" id="PR00793">
    <property type="entry name" value="PROAMNOPTASE"/>
</dbReference>
<evidence type="ECO:0000259" key="3">
    <source>
        <dbReference type="Pfam" id="PF00561"/>
    </source>
</evidence>
<dbReference type="Pfam" id="PF00561">
    <property type="entry name" value="Abhydrolase_1"/>
    <property type="match status" value="1"/>
</dbReference>
<dbReference type="GO" id="GO:0008233">
    <property type="term" value="F:peptidase activity"/>
    <property type="evidence" value="ECO:0007669"/>
    <property type="project" value="InterPro"/>
</dbReference>
<reference evidence="4 5" key="1">
    <citation type="submission" date="2019-03" db="EMBL/GenBank/DDBJ databases">
        <title>Draft Genome Sequence of Massilia arenosa sp. nov., a Novel Massilia Species Isolated from a Sandy-loam Maize Soil.</title>
        <authorList>
            <person name="Raths R."/>
            <person name="Peta V."/>
            <person name="Bucking H."/>
        </authorList>
    </citation>
    <scope>NUCLEOTIDE SEQUENCE [LARGE SCALE GENOMIC DNA]</scope>
    <source>
        <strain evidence="4 5">MC02</strain>
    </source>
</reference>
<evidence type="ECO:0000313" key="4">
    <source>
        <dbReference type="EMBL" id="TFW15630.1"/>
    </source>
</evidence>
<dbReference type="InterPro" id="IPR000073">
    <property type="entry name" value="AB_hydrolase_1"/>
</dbReference>
<keyword evidence="5" id="KW-1185">Reference proteome</keyword>
<gene>
    <name evidence="4" type="ORF">E4L96_17925</name>
</gene>
<dbReference type="GO" id="GO:0016020">
    <property type="term" value="C:membrane"/>
    <property type="evidence" value="ECO:0007669"/>
    <property type="project" value="TreeGrafter"/>
</dbReference>
<dbReference type="EMBL" id="SPVF01000226">
    <property type="protein sequence ID" value="TFW15630.1"/>
    <property type="molecule type" value="Genomic_DNA"/>
</dbReference>
<comment type="similarity">
    <text evidence="1">Belongs to the peptidase S33 family.</text>
</comment>
<dbReference type="GO" id="GO:0006508">
    <property type="term" value="P:proteolysis"/>
    <property type="evidence" value="ECO:0007669"/>
    <property type="project" value="InterPro"/>
</dbReference>
<comment type="caution">
    <text evidence="4">The sequence shown here is derived from an EMBL/GenBank/DDBJ whole genome shotgun (WGS) entry which is preliminary data.</text>
</comment>
<dbReference type="InterPro" id="IPR050266">
    <property type="entry name" value="AB_hydrolase_sf"/>
</dbReference>
<proteinExistence type="inferred from homology"/>
<name>A0A4Y9S7W6_9BURK</name>
<evidence type="ECO:0000313" key="5">
    <source>
        <dbReference type="Proteomes" id="UP000298438"/>
    </source>
</evidence>
<dbReference type="SUPFAM" id="SSF53474">
    <property type="entry name" value="alpha/beta-Hydrolases"/>
    <property type="match status" value="1"/>
</dbReference>
<feature type="domain" description="AB hydrolase-1" evidence="3">
    <location>
        <begin position="63"/>
        <end position="330"/>
    </location>
</feature>
<dbReference type="InterPro" id="IPR002410">
    <property type="entry name" value="Peptidase_S33"/>
</dbReference>
<dbReference type="PANTHER" id="PTHR43798">
    <property type="entry name" value="MONOACYLGLYCEROL LIPASE"/>
    <property type="match status" value="1"/>
</dbReference>
<dbReference type="RefSeq" id="WP_135208580.1">
    <property type="nucleotide sequence ID" value="NZ_SPVF01000226.1"/>
</dbReference>
<evidence type="ECO:0000256" key="2">
    <source>
        <dbReference type="ARBA" id="ARBA00022801"/>
    </source>
</evidence>
<sequence>MRRAGRAGAVPALAVAFVLIAGCAWRLAADPPAGPWAVERSWRLRVNGVPEQVWLRGRRAELPLLLVLHGGPGTSEMALFRHFTPGLEEAFLVAHWDQPGTGRSYVSEAFARPLTMEAVLADLHLVVTHLLRATGRTRLVLLGHSWGSALAFQYAQRHPETVALVAGTGQVADMRAGERLSWEYARAQAAQRRATVAQRNLGGIGPPPHTVERMLVARHWVERFGGTFANGMSTGDLVWGALRRPETSLLDLWRFGAGNRRSLAALWPAFAQLDLRQSVPGLEVPVLLLLGRADQVTPAPLAAAYLEQLRAPGKRLVWFERAAHNVPFEQPREFVDALRAGYAALVWQPAHGGPAGAAGL</sequence>
<organism evidence="4 5">
    <name type="scientific">Zemynaea arenosa</name>
    <dbReference type="NCBI Taxonomy" id="2561931"/>
    <lineage>
        <taxon>Bacteria</taxon>
        <taxon>Pseudomonadati</taxon>
        <taxon>Pseudomonadota</taxon>
        <taxon>Betaproteobacteria</taxon>
        <taxon>Burkholderiales</taxon>
        <taxon>Oxalobacteraceae</taxon>
        <taxon>Telluria group</taxon>
        <taxon>Zemynaea</taxon>
    </lineage>
</organism>
<protein>
    <submittedName>
        <fullName evidence="4">Alpha/beta hydrolase</fullName>
    </submittedName>
</protein>
<dbReference type="AlphaFoldDB" id="A0A4Y9S7W6"/>
<accession>A0A4Y9S7W6</accession>